<name>A0A7J6BZQ7_9TELE</name>
<proteinExistence type="predicted"/>
<dbReference type="Proteomes" id="UP000579812">
    <property type="component" value="Unassembled WGS sequence"/>
</dbReference>
<protein>
    <submittedName>
        <fullName evidence="1">Uncharacterized protein</fullName>
    </submittedName>
</protein>
<evidence type="ECO:0000313" key="1">
    <source>
        <dbReference type="EMBL" id="KAF4099845.1"/>
    </source>
</evidence>
<accession>A0A7J6BZQ7</accession>
<keyword evidence="2" id="KW-1185">Reference proteome</keyword>
<dbReference type="EMBL" id="JAAMOB010000020">
    <property type="protein sequence ID" value="KAF4099845.1"/>
    <property type="molecule type" value="Genomic_DNA"/>
</dbReference>
<organism evidence="1 2">
    <name type="scientific">Onychostoma macrolepis</name>
    <dbReference type="NCBI Taxonomy" id="369639"/>
    <lineage>
        <taxon>Eukaryota</taxon>
        <taxon>Metazoa</taxon>
        <taxon>Chordata</taxon>
        <taxon>Craniata</taxon>
        <taxon>Vertebrata</taxon>
        <taxon>Euteleostomi</taxon>
        <taxon>Actinopterygii</taxon>
        <taxon>Neopterygii</taxon>
        <taxon>Teleostei</taxon>
        <taxon>Ostariophysi</taxon>
        <taxon>Cypriniformes</taxon>
        <taxon>Cyprinidae</taxon>
        <taxon>Acrossocheilinae</taxon>
        <taxon>Onychostoma</taxon>
    </lineage>
</organism>
<dbReference type="AlphaFoldDB" id="A0A7J6BZQ7"/>
<reference evidence="1 2" key="1">
    <citation type="submission" date="2020-04" db="EMBL/GenBank/DDBJ databases">
        <title>Chromosome-level genome assembly of a cyprinid fish Onychostoma macrolepis by integration of Nanopore Sequencing, Bionano and Hi-C technology.</title>
        <authorList>
            <person name="Wang D."/>
        </authorList>
    </citation>
    <scope>NUCLEOTIDE SEQUENCE [LARGE SCALE GENOMIC DNA]</scope>
    <source>
        <strain evidence="1">SWU-2019</strain>
        <tissue evidence="1">Muscle</tissue>
    </source>
</reference>
<comment type="caution">
    <text evidence="1">The sequence shown here is derived from an EMBL/GenBank/DDBJ whole genome shotgun (WGS) entry which is preliminary data.</text>
</comment>
<gene>
    <name evidence="1" type="ORF">G5714_019971</name>
</gene>
<sequence length="167" mass="18678">MENVLVTLTDSQGAITLTVSKEIAEKIKDDKKYAAYIMQQVRSAAQNHVITHCPASLSKCPTPVITPHPASLVECSVETTEINLTQQASQTHNPQSPSKQLECQETQQANGRLIWEMWSWECTIRHNMLNSSVQHYLIPDYSSAALNRTGIKLPRTASPRRATRSLH</sequence>
<evidence type="ECO:0000313" key="2">
    <source>
        <dbReference type="Proteomes" id="UP000579812"/>
    </source>
</evidence>